<comment type="caution">
    <text evidence="2">The sequence shown here is derived from an EMBL/GenBank/DDBJ whole genome shotgun (WGS) entry which is preliminary data.</text>
</comment>
<organism evidence="2 3">
    <name type="scientific">Gracilariopsis chorda</name>
    <dbReference type="NCBI Taxonomy" id="448386"/>
    <lineage>
        <taxon>Eukaryota</taxon>
        <taxon>Rhodophyta</taxon>
        <taxon>Florideophyceae</taxon>
        <taxon>Rhodymeniophycidae</taxon>
        <taxon>Gracilariales</taxon>
        <taxon>Gracilariaceae</taxon>
        <taxon>Gracilariopsis</taxon>
    </lineage>
</organism>
<gene>
    <name evidence="2" type="ORF">BWQ96_00544</name>
</gene>
<feature type="compositionally biased region" description="Basic and acidic residues" evidence="1">
    <location>
        <begin position="60"/>
        <end position="100"/>
    </location>
</feature>
<reference evidence="2 3" key="1">
    <citation type="journal article" date="2018" name="Mol. Biol. Evol.">
        <title>Analysis of the draft genome of the red seaweed Gracilariopsis chorda provides insights into genome size evolution in Rhodophyta.</title>
        <authorList>
            <person name="Lee J."/>
            <person name="Yang E.C."/>
            <person name="Graf L."/>
            <person name="Yang J.H."/>
            <person name="Qiu H."/>
            <person name="Zel Zion U."/>
            <person name="Chan C.X."/>
            <person name="Stephens T.G."/>
            <person name="Weber A.P.M."/>
            <person name="Boo G.H."/>
            <person name="Boo S.M."/>
            <person name="Kim K.M."/>
            <person name="Shin Y."/>
            <person name="Jung M."/>
            <person name="Lee S.J."/>
            <person name="Yim H.S."/>
            <person name="Lee J.H."/>
            <person name="Bhattacharya D."/>
            <person name="Yoon H.S."/>
        </authorList>
    </citation>
    <scope>NUCLEOTIDE SEQUENCE [LARGE SCALE GENOMIC DNA]</scope>
    <source>
        <strain evidence="2 3">SKKU-2015</strain>
        <tissue evidence="2">Whole body</tissue>
    </source>
</reference>
<feature type="compositionally biased region" description="Basic and acidic residues" evidence="1">
    <location>
        <begin position="759"/>
        <end position="783"/>
    </location>
</feature>
<feature type="compositionally biased region" description="Basic and acidic residues" evidence="1">
    <location>
        <begin position="186"/>
        <end position="195"/>
    </location>
</feature>
<protein>
    <submittedName>
        <fullName evidence="2">Uncharacterized protein</fullName>
    </submittedName>
</protein>
<dbReference type="Proteomes" id="UP000247409">
    <property type="component" value="Unassembled WGS sequence"/>
</dbReference>
<dbReference type="EMBL" id="NBIV01000003">
    <property type="protein sequence ID" value="PXF49666.1"/>
    <property type="molecule type" value="Genomic_DNA"/>
</dbReference>
<sequence>MNSFFGSSAEDDFEFIQQTMDTFDRDVTSGGNDFFGIGNGNSAESRQPEEGALGEGEMEQESREQHHFISDKDGSPHEGVESNGKHTEGRGESHDIKPLDVRQLSPRHPGSPKQFRRQGDSGQAEEDEDITRDEEADFASSSESREEEDGQGSEHMEDQDQEMHDQEMQGEDDYEVHEEVEEDGEGEKGTEHEEGAQGASADARRPSGVPLHLQKSMALRIPEWTTAEPREVTQVDLNGNLTGESKKALEHSQEVKTKAGQCLGNNSPGAIIDNPRLFPNGSLPPELGNPLILPGSFPFLSDNDVAYLLQEEPVPTVKPDRPEFDVSDLLLTSPEHPKRSSITVPVVSRRHQLVASMEASRQTALPPKGSEFAGLPPHLRACAPQDSTRKPKLMQTPPSAIQMENLTPPPLQEGMQANAAVPQAQQCRQRFANNSAPARPTLIPRSSCPPLNVLPVVPNNRRKDAKIRRVGAKSLRIENVPMKGKAYNDPREQTCDAVARGISAANAGKLVLKPNGRRARVIKIPRPTSAQVRFPAPSFPPAPKSIAAVPTAPLGPEELLRRIKSQRGQAGSSESHTQLLDLLGRIENRSRDKEGVITKARDSSPHNAAGSVEAPVLAKESGKTPTTVSELAHRGVPGEGSEWSQSPRRLSASCAVESGTPLALTTRKSDKKSSNVFPCLSLSHCFFRLKLIGIDGRREAGEEAHPSNSKPAIGRKEPSTTQDVFTVAGIERARSARLQQEVEKLFLPLPNPAVPTAARGERTSGKRESRAVTDDGRDVDYGGDHGAQMPAIVQQLRAGGGAAGSRG</sequence>
<accession>A0A2V3J5F5</accession>
<proteinExistence type="predicted"/>
<evidence type="ECO:0000313" key="3">
    <source>
        <dbReference type="Proteomes" id="UP000247409"/>
    </source>
</evidence>
<feature type="compositionally biased region" description="Acidic residues" evidence="1">
    <location>
        <begin position="168"/>
        <end position="185"/>
    </location>
</feature>
<feature type="region of interest" description="Disordered" evidence="1">
    <location>
        <begin position="619"/>
        <end position="649"/>
    </location>
</feature>
<feature type="region of interest" description="Disordered" evidence="1">
    <location>
        <begin position="246"/>
        <end position="267"/>
    </location>
</feature>
<evidence type="ECO:0000313" key="2">
    <source>
        <dbReference type="EMBL" id="PXF49666.1"/>
    </source>
</evidence>
<evidence type="ECO:0000256" key="1">
    <source>
        <dbReference type="SAM" id="MobiDB-lite"/>
    </source>
</evidence>
<feature type="compositionally biased region" description="Basic and acidic residues" evidence="1">
    <location>
        <begin position="246"/>
        <end position="257"/>
    </location>
</feature>
<feature type="region of interest" description="Disordered" evidence="1">
    <location>
        <begin position="24"/>
        <end position="210"/>
    </location>
</feature>
<feature type="compositionally biased region" description="Basic and acidic residues" evidence="1">
    <location>
        <begin position="152"/>
        <end position="167"/>
    </location>
</feature>
<keyword evidence="3" id="KW-1185">Reference proteome</keyword>
<name>A0A2V3J5F5_9FLOR</name>
<dbReference type="AlphaFoldDB" id="A0A2V3J5F5"/>
<feature type="region of interest" description="Disordered" evidence="1">
    <location>
        <begin position="698"/>
        <end position="721"/>
    </location>
</feature>
<feature type="region of interest" description="Disordered" evidence="1">
    <location>
        <begin position="752"/>
        <end position="786"/>
    </location>
</feature>
<feature type="compositionally biased region" description="Acidic residues" evidence="1">
    <location>
        <begin position="123"/>
        <end position="137"/>
    </location>
</feature>